<feature type="domain" description="Flagellar hook-associated protein 2 N-terminal" evidence="6">
    <location>
        <begin position="11"/>
        <end position="107"/>
    </location>
</feature>
<evidence type="ECO:0000256" key="5">
    <source>
        <dbReference type="RuleBase" id="RU362066"/>
    </source>
</evidence>
<organism evidence="8 9">
    <name type="scientific">Caldimonas aquatica</name>
    <dbReference type="NCBI Taxonomy" id="376175"/>
    <lineage>
        <taxon>Bacteria</taxon>
        <taxon>Pseudomonadati</taxon>
        <taxon>Pseudomonadota</taxon>
        <taxon>Betaproteobacteria</taxon>
        <taxon>Burkholderiales</taxon>
        <taxon>Sphaerotilaceae</taxon>
        <taxon>Caldimonas</taxon>
    </lineage>
</organism>
<dbReference type="InterPro" id="IPR010810">
    <property type="entry name" value="Flagellin_hook_IN_motif"/>
</dbReference>
<evidence type="ECO:0000313" key="8">
    <source>
        <dbReference type="EMBL" id="UZD55744.1"/>
    </source>
</evidence>
<evidence type="ECO:0000256" key="4">
    <source>
        <dbReference type="ARBA" id="ARBA00023143"/>
    </source>
</evidence>
<keyword evidence="8" id="KW-0966">Cell projection</keyword>
<dbReference type="EMBL" id="CP110257">
    <property type="protein sequence ID" value="UZD55744.1"/>
    <property type="molecule type" value="Genomic_DNA"/>
</dbReference>
<keyword evidence="9" id="KW-1185">Reference proteome</keyword>
<sequence>MATISSPGLGSGLDVNAIVSKLVALERKPIELLQSQASKLQTQLSSFGLLQSYLSNLQSAAARLAQSSFWKESSASSSDAASVSASASSSAAAGSYAIQVTQLAQAHSLASKAYLDSTTSVGTGTLRIELGGWNADQTVFTPKSGSTPVDVTIGPGEDSLESIRAKINAANAGVTATIVKDASGARLVVRSNLTGEQSSVRLTVTDDDGNSADANGLSALAYDPATATGQMTQTLAGRDAIAIVNGLQVQSSSNVLDGVVEGLKLTLSKTTASTVEVKVAPDTEAQKKAIDSFVSAYNDIAKYLADQTKYDATTKKGGALQGDRSAVMLQNQLRSLLRETSGASATYPRLSNLGLEVQSDGTLKVNSTKLDAALADPSEVAKAFSAVDEANPSNEGFAVKFRKFTALATGSEGMVTTRTQGLRDAIKRNNDQQERYEDRVALIEKRLLRQYTALDSSVGQLNGLASYVQQQMAALAKASGSK</sequence>
<proteinExistence type="inferred from homology"/>
<dbReference type="Proteomes" id="UP001163266">
    <property type="component" value="Chromosome"/>
</dbReference>
<name>A0ABY6MUR8_9BURK</name>
<gene>
    <name evidence="8" type="primary">fliD</name>
    <name evidence="8" type="ORF">OMP39_03970</name>
</gene>
<protein>
    <recommendedName>
        <fullName evidence="5">Flagellar hook-associated protein 2</fullName>
        <shortName evidence="5">HAP2</shortName>
    </recommendedName>
    <alternativeName>
        <fullName evidence="5">Flagellar cap protein</fullName>
    </alternativeName>
</protein>
<keyword evidence="5" id="KW-0964">Secreted</keyword>
<evidence type="ECO:0000259" key="7">
    <source>
        <dbReference type="Pfam" id="PF07195"/>
    </source>
</evidence>
<comment type="subunit">
    <text evidence="2 5">Homopentamer.</text>
</comment>
<evidence type="ECO:0000259" key="6">
    <source>
        <dbReference type="Pfam" id="PF02465"/>
    </source>
</evidence>
<evidence type="ECO:0000256" key="1">
    <source>
        <dbReference type="ARBA" id="ARBA00009764"/>
    </source>
</evidence>
<evidence type="ECO:0000313" key="9">
    <source>
        <dbReference type="Proteomes" id="UP001163266"/>
    </source>
</evidence>
<keyword evidence="8" id="KW-0969">Cilium</keyword>
<comment type="function">
    <text evidence="5">Required for morphogenesis and for the elongation of the flagellar filament by facilitating polymerization of the flagellin monomers at the tip of growing filament. Forms a capping structure, which prevents flagellin subunits (transported through the central channel of the flagellum) from leaking out without polymerization at the distal end.</text>
</comment>
<dbReference type="Pfam" id="PF07196">
    <property type="entry name" value="Flagellin_IN"/>
    <property type="match status" value="1"/>
</dbReference>
<reference evidence="8" key="1">
    <citation type="submission" date="2022-10" db="EMBL/GenBank/DDBJ databases">
        <title>Complete genome sequence of Schlegelella aquatica LMG 23380.</title>
        <authorList>
            <person name="Musilova J."/>
            <person name="Kourilova X."/>
            <person name="Bezdicek M."/>
            <person name="Hermankova K."/>
            <person name="Obruca S."/>
            <person name="Sedlar K."/>
        </authorList>
    </citation>
    <scope>NUCLEOTIDE SEQUENCE</scope>
    <source>
        <strain evidence="8">LMG 23380</strain>
    </source>
</reference>
<keyword evidence="3" id="KW-0175">Coiled coil</keyword>
<keyword evidence="4 5" id="KW-0975">Bacterial flagellum</keyword>
<accession>A0ABY6MUR8</accession>
<dbReference type="Pfam" id="PF02465">
    <property type="entry name" value="FliD_N"/>
    <property type="match status" value="1"/>
</dbReference>
<dbReference type="Pfam" id="PF07195">
    <property type="entry name" value="FliD_C"/>
    <property type="match status" value="1"/>
</dbReference>
<evidence type="ECO:0000256" key="2">
    <source>
        <dbReference type="ARBA" id="ARBA00011255"/>
    </source>
</evidence>
<evidence type="ECO:0000256" key="3">
    <source>
        <dbReference type="ARBA" id="ARBA00023054"/>
    </source>
</evidence>
<keyword evidence="8" id="KW-0282">Flagellum</keyword>
<dbReference type="PANTHER" id="PTHR30288:SF0">
    <property type="entry name" value="FLAGELLAR HOOK-ASSOCIATED PROTEIN 2"/>
    <property type="match status" value="1"/>
</dbReference>
<comment type="subcellular location">
    <subcellularLocation>
        <location evidence="5">Secreted</location>
    </subcellularLocation>
    <subcellularLocation>
        <location evidence="5">Bacterial flagellum</location>
    </subcellularLocation>
</comment>
<dbReference type="RefSeq" id="WP_264893498.1">
    <property type="nucleotide sequence ID" value="NZ_CP110257.1"/>
</dbReference>
<comment type="similarity">
    <text evidence="1 5">Belongs to the FliD family.</text>
</comment>
<dbReference type="InterPro" id="IPR010809">
    <property type="entry name" value="FliD_C"/>
</dbReference>
<dbReference type="InterPro" id="IPR003481">
    <property type="entry name" value="FliD_N"/>
</dbReference>
<dbReference type="InterPro" id="IPR040026">
    <property type="entry name" value="FliD"/>
</dbReference>
<dbReference type="PANTHER" id="PTHR30288">
    <property type="entry name" value="FLAGELLAR CAP/ASSEMBLY PROTEIN FLID"/>
    <property type="match status" value="1"/>
</dbReference>
<feature type="domain" description="Flagellar hook-associated protein 2 C-terminal" evidence="7">
    <location>
        <begin position="237"/>
        <end position="462"/>
    </location>
</feature>